<comment type="catalytic activity">
    <reaction evidence="3 4">
        <text>N-[(R)-4-phosphopantothenoyl]-L-cysteine + H(+) = (R)-4'-phosphopantetheine + CO2</text>
        <dbReference type="Rhea" id="RHEA:16793"/>
        <dbReference type="ChEBI" id="CHEBI:15378"/>
        <dbReference type="ChEBI" id="CHEBI:16526"/>
        <dbReference type="ChEBI" id="CHEBI:59458"/>
        <dbReference type="ChEBI" id="CHEBI:61723"/>
        <dbReference type="EC" id="4.1.1.36"/>
    </reaction>
</comment>
<dbReference type="InterPro" id="IPR007085">
    <property type="entry name" value="DNA/pantothenate-metab_flavo_C"/>
</dbReference>
<comment type="pathway">
    <text evidence="3 4">Cofactor biosynthesis; coenzyme A biosynthesis; CoA from (R)-pantothenate: step 2/5.</text>
</comment>
<evidence type="ECO:0000259" key="6">
    <source>
        <dbReference type="Pfam" id="PF04127"/>
    </source>
</evidence>
<comment type="cofactor">
    <cofactor evidence="3">
        <name>FMN</name>
        <dbReference type="ChEBI" id="CHEBI:58210"/>
    </cofactor>
    <text evidence="3">Binds 1 FMN per subunit.</text>
</comment>
<dbReference type="GO" id="GO:0046872">
    <property type="term" value="F:metal ion binding"/>
    <property type="evidence" value="ECO:0007669"/>
    <property type="project" value="UniProtKB-KW"/>
</dbReference>
<evidence type="ECO:0000256" key="3">
    <source>
        <dbReference type="HAMAP-Rule" id="MF_02225"/>
    </source>
</evidence>
<feature type="domain" description="Flavoprotein" evidence="5">
    <location>
        <begin position="8"/>
        <end position="180"/>
    </location>
</feature>
<dbReference type="Proteomes" id="UP000009374">
    <property type="component" value="Unassembled WGS sequence"/>
</dbReference>
<dbReference type="GO" id="GO:0071513">
    <property type="term" value="C:phosphopantothenoylcysteine decarboxylase complex"/>
    <property type="evidence" value="ECO:0007669"/>
    <property type="project" value="TreeGrafter"/>
</dbReference>
<evidence type="ECO:0000259" key="5">
    <source>
        <dbReference type="Pfam" id="PF02441"/>
    </source>
</evidence>
<dbReference type="SUPFAM" id="SSF52507">
    <property type="entry name" value="Homo-oligomeric flavin-containing Cys decarboxylases, HFCD"/>
    <property type="match status" value="1"/>
</dbReference>
<feature type="binding site" evidence="3">
    <location>
        <position position="295"/>
    </location>
    <ligand>
        <name>CTP</name>
        <dbReference type="ChEBI" id="CHEBI:37563"/>
    </ligand>
</feature>
<evidence type="ECO:0000256" key="4">
    <source>
        <dbReference type="RuleBase" id="RU364078"/>
    </source>
</evidence>
<dbReference type="HAMAP" id="MF_02225">
    <property type="entry name" value="CoaBC"/>
    <property type="match status" value="1"/>
</dbReference>
<comment type="cofactor">
    <cofactor evidence="3">
        <name>Mg(2+)</name>
        <dbReference type="ChEBI" id="CHEBI:18420"/>
    </cofactor>
</comment>
<feature type="region of interest" description="Phosphopantothenate--cysteine ligase" evidence="3">
    <location>
        <begin position="197"/>
        <end position="415"/>
    </location>
</feature>
<comment type="similarity">
    <text evidence="3 4">In the C-terminal section; belongs to the PPC synthetase family.</text>
</comment>
<protein>
    <recommendedName>
        <fullName evidence="3">Coenzyme A biosynthesis bifunctional protein CoaBC</fullName>
    </recommendedName>
    <alternativeName>
        <fullName evidence="3">DNA/pantothenate metabolism flavoprotein</fullName>
    </alternativeName>
    <alternativeName>
        <fullName evidence="3">Phosphopantothenoylcysteine synthetase/decarboxylase</fullName>
        <shortName evidence="3">PPCS-PPCDC</shortName>
    </alternativeName>
    <domain>
        <recommendedName>
            <fullName evidence="3">Phosphopantothenoylcysteine decarboxylase</fullName>
            <shortName evidence="3">PPC decarboxylase</shortName>
            <shortName evidence="3">PPC-DC</shortName>
            <ecNumber evidence="3">4.1.1.36</ecNumber>
        </recommendedName>
        <alternativeName>
            <fullName evidence="3">CoaC</fullName>
        </alternativeName>
    </domain>
    <domain>
        <recommendedName>
            <fullName evidence="3">Phosphopantothenate--cysteine ligase</fullName>
            <ecNumber evidence="3">6.3.2.5</ecNumber>
        </recommendedName>
        <alternativeName>
            <fullName evidence="3">CoaB</fullName>
        </alternativeName>
        <alternativeName>
            <fullName evidence="3">Phosphopantothenoylcysteine synthetase</fullName>
            <shortName evidence="3">PPC synthetase</shortName>
            <shortName evidence="3">PPC-S</shortName>
        </alternativeName>
    </domain>
</protein>
<dbReference type="GO" id="GO:0004633">
    <property type="term" value="F:phosphopantothenoylcysteine decarboxylase activity"/>
    <property type="evidence" value="ECO:0007669"/>
    <property type="project" value="UniProtKB-UniRule"/>
</dbReference>
<dbReference type="GO" id="GO:0004632">
    <property type="term" value="F:phosphopantothenate--cysteine ligase activity"/>
    <property type="evidence" value="ECO:0007669"/>
    <property type="project" value="UniProtKB-UniRule"/>
</dbReference>
<dbReference type="AlphaFoldDB" id="C6I0J6"/>
<dbReference type="GO" id="GO:0015941">
    <property type="term" value="P:pantothenate catabolic process"/>
    <property type="evidence" value="ECO:0007669"/>
    <property type="project" value="InterPro"/>
</dbReference>
<sequence>MKGSSPSLLLGVTGSIAAYKSLDLIRRLREEGMMVRVVATANARHFFPFLSAEVFSDHKVETDLFSEGEGTGRIRHLALLDSADILLIAPASANFIARLSLGLADDLLSTLALSARIPILVAPAMEEAMYLHPATEEHRGRLVRRGVVEIAPEEGALASGRSGQGRMASLDRILEAVRRHLPSGQTRSQGPLSGRHVLVSSGPTYEPLDPVRFIGNRSSGLMGLALVRAARELGARVTLVTGPTALSSPPDVEVHAVETALEMKERLENLFPACDILVMAAAVSDYRPTSAMTEKRKKNGRGWSLDLQENPDILKGLAARRRPGQCLVGFAAESSLDREKLLEKCRAKGVDLLVANDISNPLTGFGSSENEALLLRPDGGCLPVSRRSKDALARMIFENLPFRPSPPNNAVTEEA</sequence>
<keyword evidence="3 4" id="KW-0288">FMN</keyword>
<feature type="region of interest" description="Phosphopantothenoylcysteine decarboxylase" evidence="3">
    <location>
        <begin position="1"/>
        <end position="196"/>
    </location>
</feature>
<organism evidence="7 8">
    <name type="scientific">Leptospirillum ferrodiazotrophum</name>
    <dbReference type="NCBI Taxonomy" id="412449"/>
    <lineage>
        <taxon>Bacteria</taxon>
        <taxon>Pseudomonadati</taxon>
        <taxon>Nitrospirota</taxon>
        <taxon>Nitrospiria</taxon>
        <taxon>Nitrospirales</taxon>
        <taxon>Nitrospiraceae</taxon>
        <taxon>Leptospirillum</taxon>
    </lineage>
</organism>
<dbReference type="EMBL" id="GG693887">
    <property type="protein sequence ID" value="EES51651.1"/>
    <property type="molecule type" value="Genomic_DNA"/>
</dbReference>
<keyword evidence="2 3" id="KW-0456">Lyase</keyword>
<dbReference type="Gene3D" id="3.40.50.1950">
    <property type="entry name" value="Flavin prenyltransferase-like"/>
    <property type="match status" value="1"/>
</dbReference>
<dbReference type="Pfam" id="PF02441">
    <property type="entry name" value="Flavoprotein"/>
    <property type="match status" value="1"/>
</dbReference>
<dbReference type="InterPro" id="IPR036551">
    <property type="entry name" value="Flavin_trans-like"/>
</dbReference>
<proteinExistence type="inferred from homology"/>
<dbReference type="UniPathway" id="UPA00241">
    <property type="reaction ID" value="UER00353"/>
</dbReference>
<comment type="function">
    <text evidence="4">Catalyzes two steps in the biosynthesis of coenzyme A. In the first step cysteine is conjugated to 4'-phosphopantothenate to form 4-phosphopantothenoylcysteine, in the latter compound is decarboxylated to form 4'-phosphopantotheine.</text>
</comment>
<evidence type="ECO:0000256" key="1">
    <source>
        <dbReference type="ARBA" id="ARBA00022793"/>
    </source>
</evidence>
<dbReference type="InterPro" id="IPR035929">
    <property type="entry name" value="CoaB-like_sf"/>
</dbReference>
<gene>
    <name evidence="3" type="primary">coaBC</name>
    <name evidence="7" type="ORF">UBAL3_95680089</name>
</gene>
<evidence type="ECO:0000256" key="2">
    <source>
        <dbReference type="ARBA" id="ARBA00023239"/>
    </source>
</evidence>
<dbReference type="GO" id="GO:0010181">
    <property type="term" value="F:FMN binding"/>
    <property type="evidence" value="ECO:0007669"/>
    <property type="project" value="UniProtKB-UniRule"/>
</dbReference>
<feature type="binding site" evidence="3">
    <location>
        <position position="348"/>
    </location>
    <ligand>
        <name>CTP</name>
        <dbReference type="ChEBI" id="CHEBI:37563"/>
    </ligand>
</feature>
<dbReference type="InterPro" id="IPR003382">
    <property type="entry name" value="Flavoprotein"/>
</dbReference>
<dbReference type="EC" id="6.3.2.5" evidence="3"/>
<comment type="caution">
    <text evidence="3">Lacks conserved residue(s) required for the propagation of feature annotation.</text>
</comment>
<evidence type="ECO:0000313" key="8">
    <source>
        <dbReference type="Proteomes" id="UP000009374"/>
    </source>
</evidence>
<name>C6I0J6_9BACT</name>
<dbReference type="GO" id="GO:0015937">
    <property type="term" value="P:coenzyme A biosynthetic process"/>
    <property type="evidence" value="ECO:0007669"/>
    <property type="project" value="UniProtKB-UniRule"/>
</dbReference>
<dbReference type="PANTHER" id="PTHR14359">
    <property type="entry name" value="HOMO-OLIGOMERIC FLAVIN CONTAINING CYS DECARBOXYLASE FAMILY"/>
    <property type="match status" value="1"/>
</dbReference>
<feature type="binding site" evidence="3">
    <location>
        <begin position="311"/>
        <end position="314"/>
    </location>
    <ligand>
        <name>CTP</name>
        <dbReference type="ChEBI" id="CHEBI:37563"/>
    </ligand>
</feature>
<dbReference type="Gene3D" id="3.40.50.10300">
    <property type="entry name" value="CoaB-like"/>
    <property type="match status" value="1"/>
</dbReference>
<dbReference type="InterPro" id="IPR005252">
    <property type="entry name" value="CoaBC"/>
</dbReference>
<dbReference type="PANTHER" id="PTHR14359:SF6">
    <property type="entry name" value="PHOSPHOPANTOTHENOYLCYSTEINE DECARBOXYLASE"/>
    <property type="match status" value="1"/>
</dbReference>
<comment type="pathway">
    <text evidence="3 4">Cofactor biosynthesis; coenzyme A biosynthesis; CoA from (R)-pantothenate: step 3/5.</text>
</comment>
<keyword evidence="8" id="KW-1185">Reference proteome</keyword>
<feature type="binding site" evidence="3">
    <location>
        <position position="344"/>
    </location>
    <ligand>
        <name>CTP</name>
        <dbReference type="ChEBI" id="CHEBI:37563"/>
    </ligand>
</feature>
<keyword evidence="1 3" id="KW-0210">Decarboxylase</keyword>
<comment type="function">
    <text evidence="3">Catalyzes two sequential steps in the biosynthesis of coenzyme A. In the first step cysteine is conjugated to 4'-phosphopantothenate to form 4-phosphopantothenoylcysteine. In the second step the latter compound is decarboxylated to form 4'-phosphopantotheine.</text>
</comment>
<keyword evidence="3 4" id="KW-0285">Flavoprotein</keyword>
<accession>C6I0J6</accession>
<keyword evidence="3" id="KW-0511">Multifunctional enzyme</keyword>
<keyword evidence="3" id="KW-0479">Metal-binding</keyword>
<reference evidence="7 8" key="1">
    <citation type="journal article" date="2009" name="Appl. Environ. Microbiol.">
        <title>Community genomic and proteomic analyses of chemoautotrophic iron-oxidizing "Leptospirillum rubarum" (Group II) and "Leptospirillum ferrodiazotrophum" (Group III) bacteria in acid mine drainage biofilms.</title>
        <authorList>
            <person name="Goltsman D.S."/>
            <person name="Denef V.J."/>
            <person name="Singer S.W."/>
            <person name="VerBerkmoes N.C."/>
            <person name="Lefsrud M."/>
            <person name="Mueller R.S."/>
            <person name="Dick G.J."/>
            <person name="Sun C.L."/>
            <person name="Wheeler K.E."/>
            <person name="Zemla A."/>
            <person name="Baker B.J."/>
            <person name="Hauser L."/>
            <person name="Land M."/>
            <person name="Shah M.B."/>
            <person name="Thelen M.P."/>
            <person name="Hettich R.L."/>
            <person name="Banfield J.F."/>
        </authorList>
    </citation>
    <scope>NUCLEOTIDE SEQUENCE [LARGE SCALE GENOMIC DNA]</scope>
</reference>
<dbReference type="EC" id="4.1.1.36" evidence="3"/>
<comment type="catalytic activity">
    <reaction evidence="3 4">
        <text>(R)-4'-phosphopantothenate + L-cysteine + CTP = N-[(R)-4-phosphopantothenoyl]-L-cysteine + CMP + diphosphate + H(+)</text>
        <dbReference type="Rhea" id="RHEA:19397"/>
        <dbReference type="ChEBI" id="CHEBI:10986"/>
        <dbReference type="ChEBI" id="CHEBI:15378"/>
        <dbReference type="ChEBI" id="CHEBI:33019"/>
        <dbReference type="ChEBI" id="CHEBI:35235"/>
        <dbReference type="ChEBI" id="CHEBI:37563"/>
        <dbReference type="ChEBI" id="CHEBI:59458"/>
        <dbReference type="ChEBI" id="CHEBI:60377"/>
        <dbReference type="EC" id="6.3.2.5"/>
    </reaction>
</comment>
<keyword evidence="3" id="KW-0460">Magnesium</keyword>
<evidence type="ECO:0000313" key="7">
    <source>
        <dbReference type="EMBL" id="EES51651.1"/>
    </source>
</evidence>
<dbReference type="Pfam" id="PF04127">
    <property type="entry name" value="DFP"/>
    <property type="match status" value="1"/>
</dbReference>
<comment type="similarity">
    <text evidence="3 4">In the N-terminal section; belongs to the HFCD (homo-oligomeric flavin containing Cys decarboxylase) superfamily.</text>
</comment>
<feature type="binding site" evidence="3">
    <location>
        <position position="330"/>
    </location>
    <ligand>
        <name>CTP</name>
        <dbReference type="ChEBI" id="CHEBI:37563"/>
    </ligand>
</feature>
<feature type="binding site" evidence="3">
    <location>
        <position position="285"/>
    </location>
    <ligand>
        <name>CTP</name>
        <dbReference type="ChEBI" id="CHEBI:37563"/>
    </ligand>
</feature>
<dbReference type="NCBIfam" id="TIGR00521">
    <property type="entry name" value="coaBC_dfp"/>
    <property type="match status" value="1"/>
</dbReference>
<feature type="domain" description="DNA/pantothenate metabolism flavoprotein C-terminal" evidence="6">
    <location>
        <begin position="192"/>
        <end position="399"/>
    </location>
</feature>
<dbReference type="SUPFAM" id="SSF102645">
    <property type="entry name" value="CoaB-like"/>
    <property type="match status" value="1"/>
</dbReference>
<keyword evidence="3 4" id="KW-0436">Ligase</keyword>